<name>A0AAV7U8R2_PLEWA</name>
<accession>A0AAV7U8R2</accession>
<comment type="caution">
    <text evidence="1">The sequence shown here is derived from an EMBL/GenBank/DDBJ whole genome shotgun (WGS) entry which is preliminary data.</text>
</comment>
<keyword evidence="2" id="KW-1185">Reference proteome</keyword>
<dbReference type="AlphaFoldDB" id="A0AAV7U8R2"/>
<gene>
    <name evidence="1" type="ORF">NDU88_001997</name>
</gene>
<evidence type="ECO:0000313" key="2">
    <source>
        <dbReference type="Proteomes" id="UP001066276"/>
    </source>
</evidence>
<dbReference type="EMBL" id="JANPWB010000005">
    <property type="protein sequence ID" value="KAJ1185203.1"/>
    <property type="molecule type" value="Genomic_DNA"/>
</dbReference>
<protein>
    <submittedName>
        <fullName evidence="1">Uncharacterized protein</fullName>
    </submittedName>
</protein>
<sequence>MSSSASSPDRKVKEAIRLQAEAGCMDLLVEGSAPRPPPRASSSVAAMILACSLLHIRNESVAVTAVLHGVDGYKRPWAQEEGTDVEELDYDEESPEDGLIVKEAVPVDVEHWCYAGIRGGCN</sequence>
<proteinExistence type="predicted"/>
<evidence type="ECO:0000313" key="1">
    <source>
        <dbReference type="EMBL" id="KAJ1185203.1"/>
    </source>
</evidence>
<reference evidence="1" key="1">
    <citation type="journal article" date="2022" name="bioRxiv">
        <title>Sequencing and chromosome-scale assembly of the giantPleurodeles waltlgenome.</title>
        <authorList>
            <person name="Brown T."/>
            <person name="Elewa A."/>
            <person name="Iarovenko S."/>
            <person name="Subramanian E."/>
            <person name="Araus A.J."/>
            <person name="Petzold A."/>
            <person name="Susuki M."/>
            <person name="Suzuki K.-i.T."/>
            <person name="Hayashi T."/>
            <person name="Toyoda A."/>
            <person name="Oliveira C."/>
            <person name="Osipova E."/>
            <person name="Leigh N.D."/>
            <person name="Simon A."/>
            <person name="Yun M.H."/>
        </authorList>
    </citation>
    <scope>NUCLEOTIDE SEQUENCE</scope>
    <source>
        <strain evidence="1">20211129_DDA</strain>
        <tissue evidence="1">Liver</tissue>
    </source>
</reference>
<organism evidence="1 2">
    <name type="scientific">Pleurodeles waltl</name>
    <name type="common">Iberian ribbed newt</name>
    <dbReference type="NCBI Taxonomy" id="8319"/>
    <lineage>
        <taxon>Eukaryota</taxon>
        <taxon>Metazoa</taxon>
        <taxon>Chordata</taxon>
        <taxon>Craniata</taxon>
        <taxon>Vertebrata</taxon>
        <taxon>Euteleostomi</taxon>
        <taxon>Amphibia</taxon>
        <taxon>Batrachia</taxon>
        <taxon>Caudata</taxon>
        <taxon>Salamandroidea</taxon>
        <taxon>Salamandridae</taxon>
        <taxon>Pleurodelinae</taxon>
        <taxon>Pleurodeles</taxon>
    </lineage>
</organism>
<dbReference type="Proteomes" id="UP001066276">
    <property type="component" value="Chromosome 3_1"/>
</dbReference>